<evidence type="ECO:0000256" key="1">
    <source>
        <dbReference type="SAM" id="Phobius"/>
    </source>
</evidence>
<comment type="caution">
    <text evidence="2">The sequence shown here is derived from an EMBL/GenBank/DDBJ whole genome shotgun (WGS) entry which is preliminary data.</text>
</comment>
<keyword evidence="1" id="KW-0812">Transmembrane</keyword>
<keyword evidence="1" id="KW-1133">Transmembrane helix</keyword>
<evidence type="ECO:0008006" key="4">
    <source>
        <dbReference type="Google" id="ProtNLM"/>
    </source>
</evidence>
<proteinExistence type="predicted"/>
<feature type="transmembrane region" description="Helical" evidence="1">
    <location>
        <begin position="192"/>
        <end position="210"/>
    </location>
</feature>
<feature type="transmembrane region" description="Helical" evidence="1">
    <location>
        <begin position="216"/>
        <end position="233"/>
    </location>
</feature>
<dbReference type="Gene3D" id="1.10.1760.20">
    <property type="match status" value="1"/>
</dbReference>
<evidence type="ECO:0000313" key="3">
    <source>
        <dbReference type="Proteomes" id="UP000284841"/>
    </source>
</evidence>
<evidence type="ECO:0000313" key="2">
    <source>
        <dbReference type="EMBL" id="RHJ89621.1"/>
    </source>
</evidence>
<feature type="transmembrane region" description="Helical" evidence="1">
    <location>
        <begin position="70"/>
        <end position="89"/>
    </location>
</feature>
<dbReference type="Proteomes" id="UP000284841">
    <property type="component" value="Unassembled WGS sequence"/>
</dbReference>
<dbReference type="STRING" id="1776384.GCA_900086585_02957"/>
<dbReference type="RefSeq" id="WP_118333711.1">
    <property type="nucleotide sequence ID" value="NZ_AP025567.1"/>
</dbReference>
<sequence length="234" mass="25930">MKLSKWKQFLICTAVFAVLGAAFKVMVLVEGFTEVRPVNAVPMLAGLSFGFIGALGCGIGNIIADIFGTFNLTSILGLFANFVAAYLPFKLWHLLKKEEPNVHTWKNIGIYVYLSALSALTASCMLGFGLYYFFGPWIETIYTYVLFNNFGFSVALGLPLFIVLTSDSVNLICAENEESKYELLTRWKKPAMILYTLLMIVIAAGVLTGWLPENRIAAGFFNGMSLLLLLYLLL</sequence>
<feature type="transmembrane region" description="Helical" evidence="1">
    <location>
        <begin position="110"/>
        <end position="134"/>
    </location>
</feature>
<keyword evidence="1" id="KW-0472">Membrane</keyword>
<reference evidence="2 3" key="1">
    <citation type="submission" date="2018-08" db="EMBL/GenBank/DDBJ databases">
        <title>A genome reference for cultivated species of the human gut microbiota.</title>
        <authorList>
            <person name="Zou Y."/>
            <person name="Xue W."/>
            <person name="Luo G."/>
        </authorList>
    </citation>
    <scope>NUCLEOTIDE SEQUENCE [LARGE SCALE GENOMIC DNA]</scope>
    <source>
        <strain evidence="2 3">AM07-24</strain>
    </source>
</reference>
<dbReference type="AlphaFoldDB" id="A0A415E789"/>
<feature type="transmembrane region" description="Helical" evidence="1">
    <location>
        <begin position="146"/>
        <end position="172"/>
    </location>
</feature>
<name>A0A415E789_9FIRM</name>
<feature type="transmembrane region" description="Helical" evidence="1">
    <location>
        <begin position="41"/>
        <end position="64"/>
    </location>
</feature>
<gene>
    <name evidence="2" type="ORF">DW099_03340</name>
</gene>
<dbReference type="EMBL" id="QRMS01000001">
    <property type="protein sequence ID" value="RHJ89621.1"/>
    <property type="molecule type" value="Genomic_DNA"/>
</dbReference>
<feature type="transmembrane region" description="Helical" evidence="1">
    <location>
        <begin position="6"/>
        <end position="29"/>
    </location>
</feature>
<accession>A0A415E789</accession>
<keyword evidence="3" id="KW-1185">Reference proteome</keyword>
<dbReference type="OrthoDB" id="1807155at2"/>
<organism evidence="2 3">
    <name type="scientific">Emergencia timonensis</name>
    <dbReference type="NCBI Taxonomy" id="1776384"/>
    <lineage>
        <taxon>Bacteria</taxon>
        <taxon>Bacillati</taxon>
        <taxon>Bacillota</taxon>
        <taxon>Clostridia</taxon>
        <taxon>Peptostreptococcales</taxon>
        <taxon>Anaerovoracaceae</taxon>
        <taxon>Emergencia</taxon>
    </lineage>
</organism>
<protein>
    <recommendedName>
        <fullName evidence="4">QueT transporter family protein</fullName>
    </recommendedName>
</protein>